<keyword evidence="4" id="KW-1185">Reference proteome</keyword>
<evidence type="ECO:0000313" key="4">
    <source>
        <dbReference type="Proteomes" id="UP000314294"/>
    </source>
</evidence>
<gene>
    <name evidence="3" type="ORF">EYF80_023740</name>
</gene>
<keyword evidence="1" id="KW-1015">Disulfide bond</keyword>
<comment type="caution">
    <text evidence="3">The sequence shown here is derived from an EMBL/GenBank/DDBJ whole genome shotgun (WGS) entry which is preliminary data.</text>
</comment>
<organism evidence="3 4">
    <name type="scientific">Liparis tanakae</name>
    <name type="common">Tanaka's snailfish</name>
    <dbReference type="NCBI Taxonomy" id="230148"/>
    <lineage>
        <taxon>Eukaryota</taxon>
        <taxon>Metazoa</taxon>
        <taxon>Chordata</taxon>
        <taxon>Craniata</taxon>
        <taxon>Vertebrata</taxon>
        <taxon>Euteleostomi</taxon>
        <taxon>Actinopterygii</taxon>
        <taxon>Neopterygii</taxon>
        <taxon>Teleostei</taxon>
        <taxon>Neoteleostei</taxon>
        <taxon>Acanthomorphata</taxon>
        <taxon>Eupercaria</taxon>
        <taxon>Perciformes</taxon>
        <taxon>Cottioidei</taxon>
        <taxon>Cottales</taxon>
        <taxon>Liparidae</taxon>
        <taxon>Liparis</taxon>
    </lineage>
</organism>
<reference evidence="3 4" key="1">
    <citation type="submission" date="2019-03" db="EMBL/GenBank/DDBJ databases">
        <title>First draft genome of Liparis tanakae, snailfish: a comprehensive survey of snailfish specific genes.</title>
        <authorList>
            <person name="Kim W."/>
            <person name="Song I."/>
            <person name="Jeong J.-H."/>
            <person name="Kim D."/>
            <person name="Kim S."/>
            <person name="Ryu S."/>
            <person name="Song J.Y."/>
            <person name="Lee S.K."/>
        </authorList>
    </citation>
    <scope>NUCLEOTIDE SEQUENCE [LARGE SCALE GENOMIC DNA]</scope>
    <source>
        <tissue evidence="3">Muscle</tissue>
    </source>
</reference>
<dbReference type="OrthoDB" id="6369810at2759"/>
<feature type="domain" description="C-type lectin" evidence="2">
    <location>
        <begin position="12"/>
        <end position="54"/>
    </location>
</feature>
<sequence>MSNTSVFIPEDIDSSQWSINEPSNSNNEEHCGAMAISGLWFDMHCEASVEAVCFDDTGPNTYVLTPTVMKWADAQSYCREHHTDLASVRSMAENQMVLDQIFSGSGAWIGLFKGPWKWSDGTDFSTDAQWEALDCDVMSASICYTDVPPVSKRMIKVRLEKSSSSLDLNDPVVMEDLLKKLKQRMKDQGVNENFKLSWKKQSDGKVFHKEDKGSGLKRRYEL</sequence>
<evidence type="ECO:0000256" key="1">
    <source>
        <dbReference type="ARBA" id="ARBA00023157"/>
    </source>
</evidence>
<dbReference type="SUPFAM" id="SSF56436">
    <property type="entry name" value="C-type lectin-like"/>
    <property type="match status" value="2"/>
</dbReference>
<dbReference type="InterPro" id="IPR016186">
    <property type="entry name" value="C-type_lectin-like/link_sf"/>
</dbReference>
<feature type="domain" description="C-type lectin" evidence="2">
    <location>
        <begin position="57"/>
        <end position="146"/>
    </location>
</feature>
<dbReference type="InterPro" id="IPR016187">
    <property type="entry name" value="CTDL_fold"/>
</dbReference>
<dbReference type="PROSITE" id="PS00615">
    <property type="entry name" value="C_TYPE_LECTIN_1"/>
    <property type="match status" value="1"/>
</dbReference>
<evidence type="ECO:0000259" key="2">
    <source>
        <dbReference type="PROSITE" id="PS50041"/>
    </source>
</evidence>
<evidence type="ECO:0000313" key="3">
    <source>
        <dbReference type="EMBL" id="TNN65984.1"/>
    </source>
</evidence>
<name>A0A4Z2HM17_9TELE</name>
<proteinExistence type="predicted"/>
<dbReference type="SMART" id="SM00034">
    <property type="entry name" value="CLECT"/>
    <property type="match status" value="1"/>
</dbReference>
<dbReference type="EMBL" id="SRLO01000226">
    <property type="protein sequence ID" value="TNN65984.1"/>
    <property type="molecule type" value="Genomic_DNA"/>
</dbReference>
<dbReference type="PANTHER" id="PTHR45784:SF3">
    <property type="entry name" value="C-TYPE LECTIN DOMAIN FAMILY 4 MEMBER K-LIKE-RELATED"/>
    <property type="match status" value="1"/>
</dbReference>
<dbReference type="InterPro" id="IPR001304">
    <property type="entry name" value="C-type_lectin-like"/>
</dbReference>
<dbReference type="Pfam" id="PF00059">
    <property type="entry name" value="Lectin_C"/>
    <property type="match status" value="1"/>
</dbReference>
<dbReference type="PANTHER" id="PTHR45784">
    <property type="entry name" value="C-TYPE LECTIN DOMAIN FAMILY 20 MEMBER A-RELATED"/>
    <property type="match status" value="1"/>
</dbReference>
<dbReference type="Gene3D" id="3.10.100.10">
    <property type="entry name" value="Mannose-Binding Protein A, subunit A"/>
    <property type="match status" value="2"/>
</dbReference>
<protein>
    <recommendedName>
        <fullName evidence="2">C-type lectin domain-containing protein</fullName>
    </recommendedName>
</protein>
<accession>A0A4Z2HM17</accession>
<dbReference type="Proteomes" id="UP000314294">
    <property type="component" value="Unassembled WGS sequence"/>
</dbReference>
<dbReference type="AlphaFoldDB" id="A0A4Z2HM17"/>
<dbReference type="PROSITE" id="PS50041">
    <property type="entry name" value="C_TYPE_LECTIN_2"/>
    <property type="match status" value="2"/>
</dbReference>
<dbReference type="InterPro" id="IPR018378">
    <property type="entry name" value="C-type_lectin_CS"/>
</dbReference>